<organism evidence="1 2">
    <name type="scientific">Flavobacterium phage FCL-2</name>
    <dbReference type="NCBI Taxonomy" id="908819"/>
    <lineage>
        <taxon>Viruses</taxon>
        <taxon>Duplodnaviria</taxon>
        <taxon>Heunggongvirae</taxon>
        <taxon>Uroviricota</taxon>
        <taxon>Caudoviricetes</taxon>
        <taxon>Ficleduovirus</taxon>
        <taxon>Ficleduovirus FCL2</taxon>
    </lineage>
</organism>
<dbReference type="KEGG" id="vg:24405143"/>
<evidence type="ECO:0000313" key="2">
    <source>
        <dbReference type="Proteomes" id="UP000030329"/>
    </source>
</evidence>
<dbReference type="EMBL" id="KM873719">
    <property type="protein sequence ID" value="AIX11856.1"/>
    <property type="molecule type" value="Genomic_DNA"/>
</dbReference>
<dbReference type="Proteomes" id="UP000030329">
    <property type="component" value="Segment"/>
</dbReference>
<protein>
    <submittedName>
        <fullName evidence="1">Uncharacterized protein</fullName>
    </submittedName>
</protein>
<keyword evidence="2" id="KW-1185">Reference proteome</keyword>
<dbReference type="GeneID" id="24405143"/>
<proteinExistence type="predicted"/>
<reference evidence="1 2" key="1">
    <citation type="journal article" date="2015" name="Front. Microbiol.">
        <title>The use of phage FCL-2 as an alternative to chemotherapy against columnaris disease in aquaculture.</title>
        <authorList>
            <person name="Laanto E."/>
            <person name="Bamford J.K."/>
            <person name="Ravantti J.J."/>
            <person name="Sundberg L.R."/>
        </authorList>
    </citation>
    <scope>NUCLEOTIDE SEQUENCE [LARGE SCALE GENOMIC DNA]</scope>
</reference>
<name>A0A0A0YUU7_9CAUD</name>
<accession>A0A0A0YUU7</accession>
<sequence length="103" mass="11651">MKGKYLITTDAWFYAPDGKQYRAVCGDVEILGDNVLGIKTNVRSSNWFAKVGTELSHIIIAGCQIHYAIRTDEVPNMNSVFDESVENGEVKKFVRSNQIYVFE</sequence>
<evidence type="ECO:0000313" key="1">
    <source>
        <dbReference type="EMBL" id="AIX11856.1"/>
    </source>
</evidence>
<dbReference type="RefSeq" id="YP_009140502.1">
    <property type="nucleotide sequence ID" value="NC_027125.1"/>
</dbReference>
<dbReference type="OrthoDB" id="32883at10239"/>